<comment type="similarity">
    <text evidence="4">Belongs to the CheB family.</text>
</comment>
<keyword evidence="4 6" id="KW-0597">Phosphoprotein</keyword>
<evidence type="ECO:0000256" key="6">
    <source>
        <dbReference type="PROSITE-ProRule" id="PRU00169"/>
    </source>
</evidence>
<keyword evidence="10" id="KW-1185">Reference proteome</keyword>
<dbReference type="Proteomes" id="UP000184442">
    <property type="component" value="Unassembled WGS sequence"/>
</dbReference>
<evidence type="ECO:0000256" key="4">
    <source>
        <dbReference type="HAMAP-Rule" id="MF_00099"/>
    </source>
</evidence>
<dbReference type="EMBL" id="FQZS01000048">
    <property type="protein sequence ID" value="SHJ41405.1"/>
    <property type="molecule type" value="Genomic_DNA"/>
</dbReference>
<dbReference type="HAMAP" id="MF_00099">
    <property type="entry name" value="CheB_chemtxs"/>
    <property type="match status" value="1"/>
</dbReference>
<dbReference type="GO" id="GO:0050568">
    <property type="term" value="F:protein-glutamine glutaminase activity"/>
    <property type="evidence" value="ECO:0007669"/>
    <property type="project" value="UniProtKB-UniRule"/>
</dbReference>
<dbReference type="EC" id="3.1.1.61" evidence="4"/>
<evidence type="ECO:0000256" key="1">
    <source>
        <dbReference type="ARBA" id="ARBA00022801"/>
    </source>
</evidence>
<dbReference type="Pfam" id="PF00072">
    <property type="entry name" value="Response_reg"/>
    <property type="match status" value="1"/>
</dbReference>
<dbReference type="PANTHER" id="PTHR42872">
    <property type="entry name" value="PROTEIN-GLUTAMATE METHYLESTERASE/PROTEIN-GLUTAMINE GLUTAMINASE"/>
    <property type="match status" value="1"/>
</dbReference>
<comment type="catalytic activity">
    <reaction evidence="3 4">
        <text>[protein]-L-glutamate 5-O-methyl ester + H2O = L-glutamyl-[protein] + methanol + H(+)</text>
        <dbReference type="Rhea" id="RHEA:23236"/>
        <dbReference type="Rhea" id="RHEA-COMP:10208"/>
        <dbReference type="Rhea" id="RHEA-COMP:10311"/>
        <dbReference type="ChEBI" id="CHEBI:15377"/>
        <dbReference type="ChEBI" id="CHEBI:15378"/>
        <dbReference type="ChEBI" id="CHEBI:17790"/>
        <dbReference type="ChEBI" id="CHEBI:29973"/>
        <dbReference type="ChEBI" id="CHEBI:82795"/>
        <dbReference type="EC" id="3.1.1.61"/>
    </reaction>
</comment>
<dbReference type="Pfam" id="PF01339">
    <property type="entry name" value="CheB_methylest"/>
    <property type="match status" value="1"/>
</dbReference>
<feature type="active site" evidence="4 5">
    <location>
        <position position="198"/>
    </location>
</feature>
<evidence type="ECO:0000256" key="5">
    <source>
        <dbReference type="PROSITE-ProRule" id="PRU00050"/>
    </source>
</evidence>
<comment type="function">
    <text evidence="2">May play the central regulatory role in sporulation. It may be an element of the effector pathway responsible for the activation of sporulation genes in response to nutritional stress. Spo0A may act in concert with spo0H (a sigma factor) to control the expression of some genes that are critical to the sporulation process.</text>
</comment>
<evidence type="ECO:0000256" key="3">
    <source>
        <dbReference type="ARBA" id="ARBA00048267"/>
    </source>
</evidence>
<dbReference type="InterPro" id="IPR000673">
    <property type="entry name" value="Sig_transdc_resp-reg_Me-estase"/>
</dbReference>
<dbReference type="InterPro" id="IPR035909">
    <property type="entry name" value="CheB_C"/>
</dbReference>
<dbReference type="GO" id="GO:0005737">
    <property type="term" value="C:cytoplasm"/>
    <property type="evidence" value="ECO:0007669"/>
    <property type="project" value="UniProtKB-SubCell"/>
</dbReference>
<dbReference type="OrthoDB" id="9793421at2"/>
<comment type="domain">
    <text evidence="4">Contains a C-terminal catalytic domain, and an N-terminal region which modulates catalytic activity.</text>
</comment>
<evidence type="ECO:0000313" key="9">
    <source>
        <dbReference type="EMBL" id="SHJ41405.1"/>
    </source>
</evidence>
<dbReference type="AlphaFoldDB" id="A0A1M6J3Y0"/>
<dbReference type="Gene3D" id="3.40.50.2300">
    <property type="match status" value="1"/>
</dbReference>
<feature type="domain" description="CheB-type methylesterase" evidence="8">
    <location>
        <begin position="165"/>
        <end position="351"/>
    </location>
</feature>
<dbReference type="NCBIfam" id="NF001965">
    <property type="entry name" value="PRK00742.1"/>
    <property type="match status" value="1"/>
</dbReference>
<comment type="PTM">
    <text evidence="4">Phosphorylated by CheA. Phosphorylation of the N-terminal regulatory domain activates the methylesterase activity.</text>
</comment>
<dbReference type="InterPro" id="IPR001789">
    <property type="entry name" value="Sig_transdc_resp-reg_receiver"/>
</dbReference>
<dbReference type="SUPFAM" id="SSF52738">
    <property type="entry name" value="Methylesterase CheB, C-terminal domain"/>
    <property type="match status" value="1"/>
</dbReference>
<organism evidence="9 10">
    <name type="scientific">Lutispora thermophila DSM 19022</name>
    <dbReference type="NCBI Taxonomy" id="1122184"/>
    <lineage>
        <taxon>Bacteria</taxon>
        <taxon>Bacillati</taxon>
        <taxon>Bacillota</taxon>
        <taxon>Clostridia</taxon>
        <taxon>Lutisporales</taxon>
        <taxon>Lutisporaceae</taxon>
        <taxon>Lutispora</taxon>
    </lineage>
</organism>
<dbReference type="CDD" id="cd16432">
    <property type="entry name" value="CheB_Rec"/>
    <property type="match status" value="1"/>
</dbReference>
<feature type="active site" evidence="4 5">
    <location>
        <position position="296"/>
    </location>
</feature>
<dbReference type="PROSITE" id="PS50122">
    <property type="entry name" value="CHEB"/>
    <property type="match status" value="1"/>
</dbReference>
<comment type="function">
    <text evidence="4">Involved in chemotaxis. Part of a chemotaxis signal transduction system that modulates chemotaxis in response to various stimuli. Catalyzes the demethylation of specific methylglutamate residues introduced into the chemoreceptors (methyl-accepting chemotaxis proteins or MCP) by CheR. Also mediates the irreversible deamidation of specific glutamine residues to glutamic acid.</text>
</comment>
<name>A0A1M6J3Y0_9FIRM</name>
<dbReference type="PANTHER" id="PTHR42872:SF3">
    <property type="entry name" value="PROTEIN-GLUTAMATE METHYLESTERASE_PROTEIN-GLUTAMINE GLUTAMINASE 1"/>
    <property type="match status" value="1"/>
</dbReference>
<sequence>MQQYGVLVVDDSSFMRKSISLVIEKDPQFSIVGIARDGYEAIEKVQLLKPDIVTMDVEMPKMDGITALKKIMEINPVPVVMLSNHTEEGAEITIRALEQGAVDFFLKSEVIGHDVEDKVMEDFLCKLKMIAENAKVPRPEVKDAEDKGVVSIISEIKSKPQLVDLVIIGTSTGGPAALQSILPYFPEDTRVPILVLQHMPPGFTKSLAERFNTFCNLHVKEAEDGDVLEGGNIYIAPAGLQTLLYKRSDGNISLIIEDMHNEKILYKPSINVTLESAAPIYKERLLTVILTGMGNDGLIGCRSVKKYNGHVIVEAEESCIVYGMPKAVFDEGLADIQVTLSNVFEKIMLYI</sequence>
<dbReference type="PIRSF" id="PIRSF000876">
    <property type="entry name" value="RR_chemtxs_CheB"/>
    <property type="match status" value="1"/>
</dbReference>
<keyword evidence="4" id="KW-0963">Cytoplasm</keyword>
<feature type="modified residue" description="4-aspartylphosphate" evidence="4 6">
    <location>
        <position position="56"/>
    </location>
</feature>
<dbReference type="SUPFAM" id="SSF52172">
    <property type="entry name" value="CheY-like"/>
    <property type="match status" value="1"/>
</dbReference>
<evidence type="ECO:0000259" key="7">
    <source>
        <dbReference type="PROSITE" id="PS50110"/>
    </source>
</evidence>
<evidence type="ECO:0000256" key="2">
    <source>
        <dbReference type="ARBA" id="ARBA00024867"/>
    </source>
</evidence>
<keyword evidence="1 4" id="KW-0378">Hydrolase</keyword>
<accession>A0A1M6J3Y0</accession>
<comment type="subcellular location">
    <subcellularLocation>
        <location evidence="4">Cytoplasm</location>
    </subcellularLocation>
</comment>
<dbReference type="RefSeq" id="WP_073028099.1">
    <property type="nucleotide sequence ID" value="NZ_FQZS01000048.1"/>
</dbReference>
<evidence type="ECO:0000259" key="8">
    <source>
        <dbReference type="PROSITE" id="PS50122"/>
    </source>
</evidence>
<gene>
    <name evidence="4" type="primary">cheB</name>
    <name evidence="9" type="ORF">SAMN02745176_03497</name>
</gene>
<dbReference type="CDD" id="cd17541">
    <property type="entry name" value="REC_CheB-like"/>
    <property type="match status" value="1"/>
</dbReference>
<proteinExistence type="inferred from homology"/>
<dbReference type="PROSITE" id="PS50110">
    <property type="entry name" value="RESPONSE_REGULATORY"/>
    <property type="match status" value="1"/>
</dbReference>
<dbReference type="GO" id="GO:0008984">
    <property type="term" value="F:protein-glutamate methylesterase activity"/>
    <property type="evidence" value="ECO:0007669"/>
    <property type="project" value="UniProtKB-UniRule"/>
</dbReference>
<dbReference type="InterPro" id="IPR011006">
    <property type="entry name" value="CheY-like_superfamily"/>
</dbReference>
<dbReference type="STRING" id="1122184.SAMN02745176_03497"/>
<dbReference type="GO" id="GO:0000156">
    <property type="term" value="F:phosphorelay response regulator activity"/>
    <property type="evidence" value="ECO:0007669"/>
    <property type="project" value="InterPro"/>
</dbReference>
<dbReference type="Gene3D" id="3.40.50.180">
    <property type="entry name" value="Methylesterase CheB, C-terminal domain"/>
    <property type="match status" value="1"/>
</dbReference>
<dbReference type="EC" id="3.5.1.44" evidence="4"/>
<comment type="catalytic activity">
    <reaction evidence="4">
        <text>L-glutaminyl-[protein] + H2O = L-glutamyl-[protein] + NH4(+)</text>
        <dbReference type="Rhea" id="RHEA:16441"/>
        <dbReference type="Rhea" id="RHEA-COMP:10207"/>
        <dbReference type="Rhea" id="RHEA-COMP:10208"/>
        <dbReference type="ChEBI" id="CHEBI:15377"/>
        <dbReference type="ChEBI" id="CHEBI:28938"/>
        <dbReference type="ChEBI" id="CHEBI:29973"/>
        <dbReference type="ChEBI" id="CHEBI:30011"/>
        <dbReference type="EC" id="3.5.1.44"/>
    </reaction>
</comment>
<keyword evidence="4 5" id="KW-0145">Chemotaxis</keyword>
<dbReference type="InterPro" id="IPR008248">
    <property type="entry name" value="CheB-like"/>
</dbReference>
<reference evidence="9 10" key="1">
    <citation type="submission" date="2016-11" db="EMBL/GenBank/DDBJ databases">
        <authorList>
            <person name="Jaros S."/>
            <person name="Januszkiewicz K."/>
            <person name="Wedrychowicz H."/>
        </authorList>
    </citation>
    <scope>NUCLEOTIDE SEQUENCE [LARGE SCALE GENOMIC DNA]</scope>
    <source>
        <strain evidence="9 10">DSM 19022</strain>
    </source>
</reference>
<feature type="domain" description="Response regulatory" evidence="7">
    <location>
        <begin position="5"/>
        <end position="122"/>
    </location>
</feature>
<feature type="active site" evidence="4 5">
    <location>
        <position position="171"/>
    </location>
</feature>
<dbReference type="GO" id="GO:0006935">
    <property type="term" value="P:chemotaxis"/>
    <property type="evidence" value="ECO:0007669"/>
    <property type="project" value="UniProtKB-UniRule"/>
</dbReference>
<dbReference type="SMART" id="SM00448">
    <property type="entry name" value="REC"/>
    <property type="match status" value="1"/>
</dbReference>
<protein>
    <recommendedName>
        <fullName evidence="4">Protein-glutamate methylesterase/protein-glutamine glutaminase</fullName>
        <ecNumber evidence="4">3.1.1.61</ecNumber>
        <ecNumber evidence="4">3.5.1.44</ecNumber>
    </recommendedName>
</protein>
<evidence type="ECO:0000313" key="10">
    <source>
        <dbReference type="Proteomes" id="UP000184442"/>
    </source>
</evidence>